<proteinExistence type="predicted"/>
<evidence type="ECO:0000313" key="2">
    <source>
        <dbReference type="Proteomes" id="UP000195573"/>
    </source>
</evidence>
<sequence>MSFLVERHVFFIFGQYLGEFGSYLHEFGSYFAPFGSDFYFTDSKSPAARPPTTKKHPLHRKRALHKQKLLFF</sequence>
<name>A0ABM6KMJ4_9BACI</name>
<protein>
    <submittedName>
        <fullName evidence="1">Uncharacterized protein</fullName>
    </submittedName>
</protein>
<dbReference type="Proteomes" id="UP000195573">
    <property type="component" value="Chromosome"/>
</dbReference>
<gene>
    <name evidence="1" type="ORF">B4U37_16300</name>
</gene>
<keyword evidence="2" id="KW-1185">Reference proteome</keyword>
<dbReference type="EMBL" id="CP020880">
    <property type="protein sequence ID" value="ART77517.1"/>
    <property type="molecule type" value="Genomic_DNA"/>
</dbReference>
<reference evidence="1 2" key="1">
    <citation type="submission" date="2017-04" db="EMBL/GenBank/DDBJ databases">
        <title>Complete Genome Sequence of the Bacillus horikoshii 20a strain from Cuatro Cienegas, Coahuila, Mexico.</title>
        <authorList>
            <person name="Zarza E."/>
            <person name="Alcaraz L.D."/>
            <person name="Aguilar-Salinas B."/>
            <person name="Islas A."/>
            <person name="Olmedo-Alvarez G."/>
        </authorList>
    </citation>
    <scope>NUCLEOTIDE SEQUENCE [LARGE SCALE GENOMIC DNA]</scope>
    <source>
        <strain evidence="1 2">20a</strain>
    </source>
</reference>
<accession>A0ABM6KMJ4</accession>
<evidence type="ECO:0000313" key="1">
    <source>
        <dbReference type="EMBL" id="ART77517.1"/>
    </source>
</evidence>
<organism evidence="1 2">
    <name type="scientific">Sutcliffiella horikoshii</name>
    <dbReference type="NCBI Taxonomy" id="79883"/>
    <lineage>
        <taxon>Bacteria</taxon>
        <taxon>Bacillati</taxon>
        <taxon>Bacillota</taxon>
        <taxon>Bacilli</taxon>
        <taxon>Bacillales</taxon>
        <taxon>Bacillaceae</taxon>
        <taxon>Sutcliffiella</taxon>
    </lineage>
</organism>